<keyword evidence="2" id="KW-1185">Reference proteome</keyword>
<evidence type="ECO:0000313" key="1">
    <source>
        <dbReference type="EMBL" id="MBM6875751.1"/>
    </source>
</evidence>
<evidence type="ECO:0000313" key="2">
    <source>
        <dbReference type="Proteomes" id="UP000728968"/>
    </source>
</evidence>
<organism evidence="1 2">
    <name type="scientific">Fusobacterium mortiferum</name>
    <dbReference type="NCBI Taxonomy" id="850"/>
    <lineage>
        <taxon>Bacteria</taxon>
        <taxon>Fusobacteriati</taxon>
        <taxon>Fusobacteriota</taxon>
        <taxon>Fusobacteriia</taxon>
        <taxon>Fusobacteriales</taxon>
        <taxon>Fusobacteriaceae</taxon>
        <taxon>Fusobacterium</taxon>
    </lineage>
</organism>
<dbReference type="Proteomes" id="UP000728968">
    <property type="component" value="Unassembled WGS sequence"/>
</dbReference>
<protein>
    <submittedName>
        <fullName evidence="1">Uncharacterized protein</fullName>
    </submittedName>
</protein>
<comment type="caution">
    <text evidence="1">The sequence shown here is derived from an EMBL/GenBank/DDBJ whole genome shotgun (WGS) entry which is preliminary data.</text>
</comment>
<dbReference type="RefSeq" id="WP_204716481.1">
    <property type="nucleotide sequence ID" value="NZ_JACJLT010000094.1"/>
</dbReference>
<accession>A0ABS2G2S8</accession>
<sequence length="82" mass="9433">MANKSNYFPRRSSHFKNYKVILSGRGSPEELIEEVFGVKCYIGKNPLNNKLHISYMPTHYHIDGVGSDHFHEDGFTGEHTHN</sequence>
<name>A0ABS2G2S8_FUSMR</name>
<proteinExistence type="predicted"/>
<reference evidence="1 2" key="1">
    <citation type="journal article" date="2021" name="Sci. Rep.">
        <title>The distribution of antibiotic resistance genes in chicken gut microbiota commensals.</title>
        <authorList>
            <person name="Juricova H."/>
            <person name="Matiasovicova J."/>
            <person name="Kubasova T."/>
            <person name="Cejkova D."/>
            <person name="Rychlik I."/>
        </authorList>
    </citation>
    <scope>NUCLEOTIDE SEQUENCE [LARGE SCALE GENOMIC DNA]</scope>
    <source>
        <strain evidence="1 2">An425</strain>
    </source>
</reference>
<dbReference type="EMBL" id="JACJLT010000094">
    <property type="protein sequence ID" value="MBM6875751.1"/>
    <property type="molecule type" value="Genomic_DNA"/>
</dbReference>
<gene>
    <name evidence="1" type="ORF">H6A04_08835</name>
</gene>